<dbReference type="SUPFAM" id="SSF52058">
    <property type="entry name" value="L domain-like"/>
    <property type="match status" value="1"/>
</dbReference>
<dbReference type="AlphaFoldDB" id="A0A814HJ78"/>
<keyword evidence="1" id="KW-0433">Leucine-rich repeat</keyword>
<reference evidence="4" key="1">
    <citation type="submission" date="2021-02" db="EMBL/GenBank/DDBJ databases">
        <authorList>
            <person name="Nowell W R."/>
        </authorList>
    </citation>
    <scope>NUCLEOTIDE SEQUENCE</scope>
</reference>
<protein>
    <submittedName>
        <fullName evidence="4">Uncharacterized protein</fullName>
    </submittedName>
</protein>
<evidence type="ECO:0000256" key="3">
    <source>
        <dbReference type="SAM" id="SignalP"/>
    </source>
</evidence>
<evidence type="ECO:0000256" key="1">
    <source>
        <dbReference type="ARBA" id="ARBA00022614"/>
    </source>
</evidence>
<sequence length="473" mass="54749">MYLSWISISCFLLLVFDFHRCSASICSEYHSSQTSSQQCECEDVTSNSQPAISLKCITHVKVPYFPANLQYKNIEIESCADDFNFETNPFDGLSLNTLRIRHCNLKNVNEQTFANLKHFDKFVLENSTIKSLSTSSGNFQDVFSANSFQILKSLTLKNVHYHQTHKHDKKLNLELLLQQLPHLYRLELMNIYLDNYRYHDIKTLGQNLTYLSLANTHQTSLVPIQYLPSLQSLLLRHLPDVFHSQPLISSLGKLKHLKYILFDYNQLKSIDHLQSETIDDIDLSSNLIELIDEYTFEHVPKLRQLILSGNPLNSIDKNAFCGIDHLQRLSIYIKHSSISPLNNCLLIHYPHLQISQDSQTRFQCDCLLQTVFNTKRQQTNQSVNRIFKLNQGCLLRNESSPAIQLYELDKHFNCSATNSCERLCQDRKIKVLKTEVSPSYNGQVNPKDASLSTSLYSFFSYQYFLLLLCFLYL</sequence>
<gene>
    <name evidence="4" type="ORF">XAT740_LOCUS13709</name>
</gene>
<evidence type="ECO:0000313" key="5">
    <source>
        <dbReference type="Proteomes" id="UP000663828"/>
    </source>
</evidence>
<dbReference type="InterPro" id="IPR001611">
    <property type="entry name" value="Leu-rich_rpt"/>
</dbReference>
<evidence type="ECO:0000313" key="4">
    <source>
        <dbReference type="EMBL" id="CAF1010785.1"/>
    </source>
</evidence>
<keyword evidence="2" id="KW-0677">Repeat</keyword>
<dbReference type="Proteomes" id="UP000663828">
    <property type="component" value="Unassembled WGS sequence"/>
</dbReference>
<feature type="chain" id="PRO_5032345498" evidence="3">
    <location>
        <begin position="24"/>
        <end position="473"/>
    </location>
</feature>
<dbReference type="Gene3D" id="3.80.10.10">
    <property type="entry name" value="Ribonuclease Inhibitor"/>
    <property type="match status" value="2"/>
</dbReference>
<dbReference type="InterPro" id="IPR032675">
    <property type="entry name" value="LRR_dom_sf"/>
</dbReference>
<dbReference type="InterPro" id="IPR050333">
    <property type="entry name" value="SLRP"/>
</dbReference>
<feature type="signal peptide" evidence="3">
    <location>
        <begin position="1"/>
        <end position="23"/>
    </location>
</feature>
<accession>A0A814HJ78</accession>
<proteinExistence type="predicted"/>
<name>A0A814HJ78_ADIRI</name>
<evidence type="ECO:0000256" key="2">
    <source>
        <dbReference type="ARBA" id="ARBA00022737"/>
    </source>
</evidence>
<dbReference type="PANTHER" id="PTHR45712">
    <property type="entry name" value="AGAP008170-PA"/>
    <property type="match status" value="1"/>
</dbReference>
<dbReference type="PANTHER" id="PTHR45712:SF22">
    <property type="entry name" value="INSULIN-LIKE GROWTH FACTOR-BINDING PROTEIN COMPLEX ACID LABILE SUBUNIT"/>
    <property type="match status" value="1"/>
</dbReference>
<comment type="caution">
    <text evidence="4">The sequence shown here is derived from an EMBL/GenBank/DDBJ whole genome shotgun (WGS) entry which is preliminary data.</text>
</comment>
<keyword evidence="5" id="KW-1185">Reference proteome</keyword>
<organism evidence="4 5">
    <name type="scientific">Adineta ricciae</name>
    <name type="common">Rotifer</name>
    <dbReference type="NCBI Taxonomy" id="249248"/>
    <lineage>
        <taxon>Eukaryota</taxon>
        <taxon>Metazoa</taxon>
        <taxon>Spiralia</taxon>
        <taxon>Gnathifera</taxon>
        <taxon>Rotifera</taxon>
        <taxon>Eurotatoria</taxon>
        <taxon>Bdelloidea</taxon>
        <taxon>Adinetida</taxon>
        <taxon>Adinetidae</taxon>
        <taxon>Adineta</taxon>
    </lineage>
</organism>
<dbReference type="PROSITE" id="PS51450">
    <property type="entry name" value="LRR"/>
    <property type="match status" value="1"/>
</dbReference>
<dbReference type="Pfam" id="PF13855">
    <property type="entry name" value="LRR_8"/>
    <property type="match status" value="1"/>
</dbReference>
<dbReference type="EMBL" id="CAJNOR010000803">
    <property type="protein sequence ID" value="CAF1010785.1"/>
    <property type="molecule type" value="Genomic_DNA"/>
</dbReference>
<keyword evidence="3" id="KW-0732">Signal</keyword>